<keyword evidence="4 10" id="KW-1133">Transmembrane helix</keyword>
<feature type="transmembrane region" description="Helical" evidence="10">
    <location>
        <begin position="95"/>
        <end position="114"/>
    </location>
</feature>
<feature type="disulfide bond" evidence="7">
    <location>
        <begin position="180"/>
        <end position="189"/>
    </location>
</feature>
<keyword evidence="2 8" id="KW-0813">Transport</keyword>
<evidence type="ECO:0000256" key="9">
    <source>
        <dbReference type="SAM" id="MobiDB-lite"/>
    </source>
</evidence>
<feature type="non-terminal residue" evidence="11">
    <location>
        <position position="242"/>
    </location>
</feature>
<dbReference type="GO" id="GO:0046872">
    <property type="term" value="F:metal ion binding"/>
    <property type="evidence" value="ECO:0007669"/>
    <property type="project" value="UniProtKB-KW"/>
</dbReference>
<feature type="compositionally biased region" description="Basic and acidic residues" evidence="9">
    <location>
        <begin position="14"/>
        <end position="27"/>
    </location>
</feature>
<keyword evidence="3 8" id="KW-0812">Transmembrane</keyword>
<keyword evidence="6" id="KW-0479">Metal-binding</keyword>
<dbReference type="InterPro" id="IPR037272">
    <property type="entry name" value="SNS_sf"/>
</dbReference>
<keyword evidence="7" id="KW-1015">Disulfide bond</keyword>
<dbReference type="AlphaFoldDB" id="A0A8S3ZAN4"/>
<dbReference type="OrthoDB" id="6581954at2759"/>
<evidence type="ECO:0000256" key="8">
    <source>
        <dbReference type="RuleBase" id="RU003732"/>
    </source>
</evidence>
<evidence type="ECO:0000313" key="11">
    <source>
        <dbReference type="EMBL" id="CAG5124925.1"/>
    </source>
</evidence>
<dbReference type="PROSITE" id="PS00610">
    <property type="entry name" value="NA_NEUROTRAN_SYMP_1"/>
    <property type="match status" value="1"/>
</dbReference>
<proteinExistence type="inferred from homology"/>
<dbReference type="PANTHER" id="PTHR11616:SF240">
    <property type="entry name" value="BLOATED TUBULES, ISOFORM B-RELATED"/>
    <property type="match status" value="1"/>
</dbReference>
<accession>A0A8S3ZAN4</accession>
<keyword evidence="12" id="KW-1185">Reference proteome</keyword>
<evidence type="ECO:0000256" key="4">
    <source>
        <dbReference type="ARBA" id="ARBA00022989"/>
    </source>
</evidence>
<evidence type="ECO:0000256" key="6">
    <source>
        <dbReference type="PIRSR" id="PIRSR600175-1"/>
    </source>
</evidence>
<dbReference type="Pfam" id="PF00209">
    <property type="entry name" value="SNF"/>
    <property type="match status" value="1"/>
</dbReference>
<feature type="region of interest" description="Disordered" evidence="9">
    <location>
        <begin position="1"/>
        <end position="57"/>
    </location>
</feature>
<dbReference type="PANTHER" id="PTHR11616">
    <property type="entry name" value="SODIUM/CHLORIDE DEPENDENT TRANSPORTER"/>
    <property type="match status" value="1"/>
</dbReference>
<sequence>VGIVLPMVANSPTDEERNHEGDKKFDDVSNGDNVLPEKVDSPKEPTPSRGSDDLNLPPREHWENRFQFLLSTIGYAVDLSNVWRFPFLCYKNGGGAFLIPYFTTLIFGAMPVFFMEMCLGQFNRCGPTAVWEKMSPMFKGIGIASCFMAYIVAFYYNVIIGWSFFYLFASFTSKLPWTSCFNHFNSDNCWQIDWDTNITSVGNPVQYQADDVTVVPSESGDSRPFNRTYNASSSVSSTMEYF</sequence>
<evidence type="ECO:0000256" key="5">
    <source>
        <dbReference type="ARBA" id="ARBA00023136"/>
    </source>
</evidence>
<dbReference type="PRINTS" id="PR00176">
    <property type="entry name" value="NANEUSMPORT"/>
</dbReference>
<keyword evidence="5 10" id="KW-0472">Membrane</keyword>
<dbReference type="GO" id="GO:0035725">
    <property type="term" value="P:sodium ion transmembrane transport"/>
    <property type="evidence" value="ECO:0007669"/>
    <property type="project" value="TreeGrafter"/>
</dbReference>
<evidence type="ECO:0000256" key="3">
    <source>
        <dbReference type="ARBA" id="ARBA00022692"/>
    </source>
</evidence>
<dbReference type="GO" id="GO:0006865">
    <property type="term" value="P:amino acid transport"/>
    <property type="evidence" value="ECO:0007669"/>
    <property type="project" value="TreeGrafter"/>
</dbReference>
<dbReference type="GO" id="GO:0005886">
    <property type="term" value="C:plasma membrane"/>
    <property type="evidence" value="ECO:0007669"/>
    <property type="project" value="TreeGrafter"/>
</dbReference>
<dbReference type="Proteomes" id="UP000678393">
    <property type="component" value="Unassembled WGS sequence"/>
</dbReference>
<dbReference type="SUPFAM" id="SSF161070">
    <property type="entry name" value="SNF-like"/>
    <property type="match status" value="1"/>
</dbReference>
<reference evidence="11" key="1">
    <citation type="submission" date="2021-04" db="EMBL/GenBank/DDBJ databases">
        <authorList>
            <consortium name="Molecular Ecology Group"/>
        </authorList>
    </citation>
    <scope>NUCLEOTIDE SEQUENCE</scope>
</reference>
<dbReference type="PROSITE" id="PS00754">
    <property type="entry name" value="NA_NEUROTRAN_SYMP_2"/>
    <property type="match status" value="1"/>
</dbReference>
<keyword evidence="8" id="KW-0769">Symport</keyword>
<feature type="binding site" evidence="6">
    <location>
        <position position="81"/>
    </location>
    <ligand>
        <name>Na(+)</name>
        <dbReference type="ChEBI" id="CHEBI:29101"/>
        <label>1</label>
    </ligand>
</feature>
<keyword evidence="6" id="KW-0915">Sodium</keyword>
<dbReference type="PROSITE" id="PS50267">
    <property type="entry name" value="NA_NEUROTRAN_SYMP_3"/>
    <property type="match status" value="1"/>
</dbReference>
<evidence type="ECO:0000256" key="7">
    <source>
        <dbReference type="PIRSR" id="PIRSR600175-2"/>
    </source>
</evidence>
<protein>
    <recommendedName>
        <fullName evidence="8">Transporter</fullName>
    </recommendedName>
</protein>
<evidence type="ECO:0000256" key="1">
    <source>
        <dbReference type="ARBA" id="ARBA00004141"/>
    </source>
</evidence>
<dbReference type="EMBL" id="CAJHNH020001912">
    <property type="protein sequence ID" value="CAG5124925.1"/>
    <property type="molecule type" value="Genomic_DNA"/>
</dbReference>
<feature type="binding site" evidence="6">
    <location>
        <position position="77"/>
    </location>
    <ligand>
        <name>Na(+)</name>
        <dbReference type="ChEBI" id="CHEBI:29101"/>
        <label>1</label>
    </ligand>
</feature>
<feature type="binding site" evidence="6">
    <location>
        <position position="74"/>
    </location>
    <ligand>
        <name>Na(+)</name>
        <dbReference type="ChEBI" id="CHEBI:29101"/>
        <label>1</label>
    </ligand>
</feature>
<comment type="similarity">
    <text evidence="8">Belongs to the sodium:neurotransmitter symporter (SNF) (TC 2.A.22) family.</text>
</comment>
<organism evidence="11 12">
    <name type="scientific">Candidula unifasciata</name>
    <dbReference type="NCBI Taxonomy" id="100452"/>
    <lineage>
        <taxon>Eukaryota</taxon>
        <taxon>Metazoa</taxon>
        <taxon>Spiralia</taxon>
        <taxon>Lophotrochozoa</taxon>
        <taxon>Mollusca</taxon>
        <taxon>Gastropoda</taxon>
        <taxon>Heterobranchia</taxon>
        <taxon>Euthyneura</taxon>
        <taxon>Panpulmonata</taxon>
        <taxon>Eupulmonata</taxon>
        <taxon>Stylommatophora</taxon>
        <taxon>Helicina</taxon>
        <taxon>Helicoidea</taxon>
        <taxon>Geomitridae</taxon>
        <taxon>Candidula</taxon>
    </lineage>
</organism>
<dbReference type="InterPro" id="IPR000175">
    <property type="entry name" value="Na/ntran_symport"/>
</dbReference>
<comment type="subcellular location">
    <subcellularLocation>
        <location evidence="1">Membrane</location>
        <topology evidence="1">Multi-pass membrane protein</topology>
    </subcellularLocation>
</comment>
<evidence type="ECO:0000256" key="2">
    <source>
        <dbReference type="ARBA" id="ARBA00022448"/>
    </source>
</evidence>
<name>A0A8S3ZAN4_9EUPU</name>
<feature type="non-terminal residue" evidence="11">
    <location>
        <position position="1"/>
    </location>
</feature>
<evidence type="ECO:0000313" key="12">
    <source>
        <dbReference type="Proteomes" id="UP000678393"/>
    </source>
</evidence>
<feature type="transmembrane region" description="Helical" evidence="10">
    <location>
        <begin position="141"/>
        <end position="169"/>
    </location>
</feature>
<feature type="binding site" evidence="6">
    <location>
        <position position="76"/>
    </location>
    <ligand>
        <name>Na(+)</name>
        <dbReference type="ChEBI" id="CHEBI:29101"/>
        <label>1</label>
    </ligand>
</feature>
<dbReference type="GO" id="GO:0015293">
    <property type="term" value="F:symporter activity"/>
    <property type="evidence" value="ECO:0007669"/>
    <property type="project" value="UniProtKB-KW"/>
</dbReference>
<comment type="caution">
    <text evidence="11">The sequence shown here is derived from an EMBL/GenBank/DDBJ whole genome shotgun (WGS) entry which is preliminary data.</text>
</comment>
<evidence type="ECO:0000256" key="10">
    <source>
        <dbReference type="SAM" id="Phobius"/>
    </source>
</evidence>
<gene>
    <name evidence="11" type="ORF">CUNI_LOCUS10483</name>
</gene>